<keyword evidence="4 5" id="KW-0963">Cytoplasm</keyword>
<evidence type="ECO:0000256" key="3">
    <source>
        <dbReference type="ARBA" id="ARBA00018111"/>
    </source>
</evidence>
<dbReference type="GO" id="GO:0006282">
    <property type="term" value="P:regulation of DNA repair"/>
    <property type="evidence" value="ECO:0007669"/>
    <property type="project" value="UniProtKB-UniRule"/>
</dbReference>
<dbReference type="RefSeq" id="WP_107822490.1">
    <property type="nucleotide sequence ID" value="NZ_OY782574.1"/>
</dbReference>
<reference evidence="8 9" key="1">
    <citation type="submission" date="2018-04" db="EMBL/GenBank/DDBJ databases">
        <title>Genomic Encyclopedia of Archaeal and Bacterial Type Strains, Phase II (KMG-II): from individual species to whole genera.</title>
        <authorList>
            <person name="Goeker M."/>
        </authorList>
    </citation>
    <scope>NUCLEOTIDE SEQUENCE [LARGE SCALE GENOMIC DNA]</scope>
    <source>
        <strain evidence="8 9">DSM 28823</strain>
    </source>
</reference>
<proteinExistence type="inferred from homology"/>
<sequence length="158" mass="17990">MTELNNEQKQAFAKAAALCSRAEKSPGAIQKKLGQWGLAPEEAEAVMQLLFQQKFLDEERFASSYVRDKFRFNQWGRVKIAFHLKAEGISGPIISGAMDEINEDDYRDSLKRLLADKIRKTKAANHYDLKAKVVRFAQSRGFEPDLIFSIFDQLSTTD</sequence>
<dbReference type="Pfam" id="PF21981">
    <property type="entry name" value="RecX_HTH3"/>
    <property type="match status" value="1"/>
</dbReference>
<dbReference type="HAMAP" id="MF_01114">
    <property type="entry name" value="RecX"/>
    <property type="match status" value="1"/>
</dbReference>
<comment type="similarity">
    <text evidence="2 5">Belongs to the RecX family.</text>
</comment>
<evidence type="ECO:0000256" key="2">
    <source>
        <dbReference type="ARBA" id="ARBA00009695"/>
    </source>
</evidence>
<comment type="caution">
    <text evidence="8">The sequence shown here is derived from an EMBL/GenBank/DDBJ whole genome shotgun (WGS) entry which is preliminary data.</text>
</comment>
<name>A0A2T5C181_9BACT</name>
<dbReference type="AlphaFoldDB" id="A0A2T5C181"/>
<dbReference type="Pfam" id="PF02631">
    <property type="entry name" value="RecX_HTH2"/>
    <property type="match status" value="1"/>
</dbReference>
<accession>A0A2T5C181</accession>
<evidence type="ECO:0000313" key="9">
    <source>
        <dbReference type="Proteomes" id="UP000243525"/>
    </source>
</evidence>
<dbReference type="GO" id="GO:0005737">
    <property type="term" value="C:cytoplasm"/>
    <property type="evidence" value="ECO:0007669"/>
    <property type="project" value="UniProtKB-SubCell"/>
</dbReference>
<dbReference type="Gene3D" id="1.10.10.10">
    <property type="entry name" value="Winged helix-like DNA-binding domain superfamily/Winged helix DNA-binding domain"/>
    <property type="match status" value="2"/>
</dbReference>
<evidence type="ECO:0000256" key="4">
    <source>
        <dbReference type="ARBA" id="ARBA00022490"/>
    </source>
</evidence>
<feature type="domain" description="RecX second three-helical" evidence="6">
    <location>
        <begin position="57"/>
        <end position="98"/>
    </location>
</feature>
<dbReference type="InterPro" id="IPR053925">
    <property type="entry name" value="RecX_HTH_3rd"/>
</dbReference>
<evidence type="ECO:0000313" key="8">
    <source>
        <dbReference type="EMBL" id="PTN08345.1"/>
    </source>
</evidence>
<evidence type="ECO:0000256" key="5">
    <source>
        <dbReference type="HAMAP-Rule" id="MF_01114"/>
    </source>
</evidence>
<keyword evidence="9" id="KW-1185">Reference proteome</keyword>
<dbReference type="PANTHER" id="PTHR33602:SF1">
    <property type="entry name" value="REGULATORY PROTEIN RECX FAMILY PROTEIN"/>
    <property type="match status" value="1"/>
</dbReference>
<comment type="subcellular location">
    <subcellularLocation>
        <location evidence="1 5">Cytoplasm</location>
    </subcellularLocation>
</comment>
<organism evidence="8 9">
    <name type="scientific">Mangrovibacterium marinum</name>
    <dbReference type="NCBI Taxonomy" id="1639118"/>
    <lineage>
        <taxon>Bacteria</taxon>
        <taxon>Pseudomonadati</taxon>
        <taxon>Bacteroidota</taxon>
        <taxon>Bacteroidia</taxon>
        <taxon>Marinilabiliales</taxon>
        <taxon>Prolixibacteraceae</taxon>
        <taxon>Mangrovibacterium</taxon>
    </lineage>
</organism>
<dbReference type="InterPro" id="IPR003783">
    <property type="entry name" value="Regulatory_RecX"/>
</dbReference>
<dbReference type="InterPro" id="IPR053924">
    <property type="entry name" value="RecX_HTH_2nd"/>
</dbReference>
<dbReference type="PANTHER" id="PTHR33602">
    <property type="entry name" value="REGULATORY PROTEIN RECX FAMILY PROTEIN"/>
    <property type="match status" value="1"/>
</dbReference>
<feature type="domain" description="RecX third three-helical" evidence="7">
    <location>
        <begin position="105"/>
        <end position="149"/>
    </location>
</feature>
<evidence type="ECO:0000259" key="6">
    <source>
        <dbReference type="Pfam" id="PF02631"/>
    </source>
</evidence>
<dbReference type="InterPro" id="IPR036388">
    <property type="entry name" value="WH-like_DNA-bd_sf"/>
</dbReference>
<dbReference type="OrthoDB" id="1523826at2"/>
<dbReference type="EMBL" id="QAAD01000009">
    <property type="protein sequence ID" value="PTN08345.1"/>
    <property type="molecule type" value="Genomic_DNA"/>
</dbReference>
<dbReference type="Proteomes" id="UP000243525">
    <property type="component" value="Unassembled WGS sequence"/>
</dbReference>
<evidence type="ECO:0000259" key="7">
    <source>
        <dbReference type="Pfam" id="PF21981"/>
    </source>
</evidence>
<protein>
    <recommendedName>
        <fullName evidence="3 5">Regulatory protein RecX</fullName>
    </recommendedName>
</protein>
<gene>
    <name evidence="5" type="primary">recX</name>
    <name evidence="8" type="ORF">C8N47_10981</name>
</gene>
<comment type="function">
    <text evidence="5">Modulates RecA activity.</text>
</comment>
<evidence type="ECO:0000256" key="1">
    <source>
        <dbReference type="ARBA" id="ARBA00004496"/>
    </source>
</evidence>